<feature type="short sequence motif" description="HXTX 2" evidence="2">
    <location>
        <begin position="126"/>
        <end position="129"/>
    </location>
</feature>
<gene>
    <name evidence="3" type="primary">thpR</name>
    <name evidence="3" type="ORF">EFA69_15575</name>
</gene>
<dbReference type="PANTHER" id="PTHR35561:SF1">
    <property type="entry name" value="RNA 2',3'-CYCLIC PHOSPHODIESTERASE"/>
    <property type="match status" value="1"/>
</dbReference>
<dbReference type="PANTHER" id="PTHR35561">
    <property type="entry name" value="RNA 2',3'-CYCLIC PHOSPHODIESTERASE"/>
    <property type="match status" value="1"/>
</dbReference>
<organism evidence="3 4">
    <name type="scientific">Rufibacter immobilis</name>
    <dbReference type="NCBI Taxonomy" id="1348778"/>
    <lineage>
        <taxon>Bacteria</taxon>
        <taxon>Pseudomonadati</taxon>
        <taxon>Bacteroidota</taxon>
        <taxon>Cytophagia</taxon>
        <taxon>Cytophagales</taxon>
        <taxon>Hymenobacteraceae</taxon>
        <taxon>Rufibacter</taxon>
    </lineage>
</organism>
<dbReference type="EC" id="3.1.4.58" evidence="2"/>
<dbReference type="Pfam" id="PF13563">
    <property type="entry name" value="2_5_RNA_ligase2"/>
    <property type="match status" value="1"/>
</dbReference>
<dbReference type="GO" id="GO:0008664">
    <property type="term" value="F:RNA 2',3'-cyclic 3'-phosphodiesterase activity"/>
    <property type="evidence" value="ECO:0007669"/>
    <property type="project" value="UniProtKB-EC"/>
</dbReference>
<dbReference type="InterPro" id="IPR004175">
    <property type="entry name" value="RNA_CPDase"/>
</dbReference>
<name>A0A3M9MPT8_9BACT</name>
<reference evidence="3 4" key="1">
    <citation type="submission" date="2018-11" db="EMBL/GenBank/DDBJ databases">
        <title>Rufibacter latericius sp. nov., isolated from water in Baiyang Lake.</title>
        <authorList>
            <person name="Yang Y."/>
        </authorList>
    </citation>
    <scope>NUCLEOTIDE SEQUENCE [LARGE SCALE GENOMIC DNA]</scope>
    <source>
        <strain evidence="3 4">MCC P1</strain>
    </source>
</reference>
<evidence type="ECO:0000256" key="1">
    <source>
        <dbReference type="ARBA" id="ARBA00022801"/>
    </source>
</evidence>
<evidence type="ECO:0000313" key="4">
    <source>
        <dbReference type="Proteomes" id="UP000271010"/>
    </source>
</evidence>
<dbReference type="SUPFAM" id="SSF55144">
    <property type="entry name" value="LigT-like"/>
    <property type="match status" value="1"/>
</dbReference>
<sequence length="194" mass="22031">MKDTIRLFVAARLPQDLTNYLVQAREAYAQPAIREVPEQNLHLTLFFIGNVPATEEANIRQKLAEVAQRHQPFTLALEQLEPGPKPRSPRLIWARFRQLEAFAQLSLDLTQVLAEVPPRQEKFIPHVTLCRFRKDLPAPKDLPVVAPAEEILYPVPALALWQSQLASPHPIYTVVEEFPLGYRSSKSTKATQPV</sequence>
<evidence type="ECO:0000313" key="3">
    <source>
        <dbReference type="EMBL" id="RNI27544.1"/>
    </source>
</evidence>
<dbReference type="HAMAP" id="MF_01940">
    <property type="entry name" value="RNA_CPDase"/>
    <property type="match status" value="1"/>
</dbReference>
<feature type="active site" description="Proton acceptor" evidence="2">
    <location>
        <position position="126"/>
    </location>
</feature>
<dbReference type="AlphaFoldDB" id="A0A3M9MPT8"/>
<dbReference type="OrthoDB" id="9789350at2"/>
<dbReference type="Proteomes" id="UP000271010">
    <property type="component" value="Unassembled WGS sequence"/>
</dbReference>
<protein>
    <recommendedName>
        <fullName evidence="2">RNA 2',3'-cyclic phosphodiesterase</fullName>
        <shortName evidence="2">RNA 2',3'-CPDase</shortName>
        <ecNumber evidence="2">3.1.4.58</ecNumber>
    </recommendedName>
</protein>
<keyword evidence="1 2" id="KW-0378">Hydrolase</keyword>
<dbReference type="GO" id="GO:0004113">
    <property type="term" value="F:2',3'-cyclic-nucleotide 3'-phosphodiesterase activity"/>
    <property type="evidence" value="ECO:0007669"/>
    <property type="project" value="InterPro"/>
</dbReference>
<feature type="active site" description="Proton donor" evidence="2">
    <location>
        <position position="42"/>
    </location>
</feature>
<accession>A0A3M9MPT8</accession>
<comment type="function">
    <text evidence="2">Hydrolyzes RNA 2',3'-cyclic phosphodiester to an RNA 2'-phosphomonoester.</text>
</comment>
<dbReference type="RefSeq" id="WP_123134011.1">
    <property type="nucleotide sequence ID" value="NZ_RJJE01000017.1"/>
</dbReference>
<comment type="catalytic activity">
    <reaction evidence="2">
        <text>a 3'-end 2',3'-cyclophospho-ribonucleotide-RNA + H2O = a 3'-end 2'-phospho-ribonucleotide-RNA + H(+)</text>
        <dbReference type="Rhea" id="RHEA:11828"/>
        <dbReference type="Rhea" id="RHEA-COMP:10464"/>
        <dbReference type="Rhea" id="RHEA-COMP:17353"/>
        <dbReference type="ChEBI" id="CHEBI:15377"/>
        <dbReference type="ChEBI" id="CHEBI:15378"/>
        <dbReference type="ChEBI" id="CHEBI:83064"/>
        <dbReference type="ChEBI" id="CHEBI:173113"/>
        <dbReference type="EC" id="3.1.4.58"/>
    </reaction>
</comment>
<feature type="short sequence motif" description="HXTX 1" evidence="2">
    <location>
        <begin position="42"/>
        <end position="45"/>
    </location>
</feature>
<comment type="caution">
    <text evidence="3">The sequence shown here is derived from an EMBL/GenBank/DDBJ whole genome shotgun (WGS) entry which is preliminary data.</text>
</comment>
<dbReference type="EMBL" id="RJJE01000017">
    <property type="protein sequence ID" value="RNI27544.1"/>
    <property type="molecule type" value="Genomic_DNA"/>
</dbReference>
<evidence type="ECO:0000256" key="2">
    <source>
        <dbReference type="HAMAP-Rule" id="MF_01940"/>
    </source>
</evidence>
<dbReference type="InterPro" id="IPR009097">
    <property type="entry name" value="Cyclic_Pdiesterase"/>
</dbReference>
<keyword evidence="4" id="KW-1185">Reference proteome</keyword>
<dbReference type="Gene3D" id="3.90.1140.10">
    <property type="entry name" value="Cyclic phosphodiesterase"/>
    <property type="match status" value="1"/>
</dbReference>
<comment type="similarity">
    <text evidence="2">Belongs to the 2H phosphoesterase superfamily. ThpR family.</text>
</comment>
<proteinExistence type="inferred from homology"/>
<dbReference type="NCBIfam" id="TIGR02258">
    <property type="entry name" value="2_5_ligase"/>
    <property type="match status" value="1"/>
</dbReference>